<dbReference type="OrthoDB" id="538223at2759"/>
<evidence type="ECO:0000313" key="6">
    <source>
        <dbReference type="Proteomes" id="UP000258309"/>
    </source>
</evidence>
<dbReference type="PANTHER" id="PTHR10622">
    <property type="entry name" value="HET DOMAIN-CONTAINING PROTEIN"/>
    <property type="match status" value="1"/>
</dbReference>
<reference evidence="5 6" key="1">
    <citation type="submission" date="2018-05" db="EMBL/GenBank/DDBJ databases">
        <title>Draft genome sequence of Scytalidium lignicola DSM 105466, a ubiquitous saprotrophic fungus.</title>
        <authorList>
            <person name="Buettner E."/>
            <person name="Gebauer A.M."/>
            <person name="Hofrichter M."/>
            <person name="Liers C."/>
            <person name="Kellner H."/>
        </authorList>
    </citation>
    <scope>NUCLEOTIDE SEQUENCE [LARGE SCALE GENOMIC DNA]</scope>
    <source>
        <strain evidence="5 6">DSM 105466</strain>
    </source>
</reference>
<dbReference type="InterPro" id="IPR054471">
    <property type="entry name" value="GPIID_WHD"/>
</dbReference>
<dbReference type="Pfam" id="PF06985">
    <property type="entry name" value="HET"/>
    <property type="match status" value="1"/>
</dbReference>
<dbReference type="InterPro" id="IPR036322">
    <property type="entry name" value="WD40_repeat_dom_sf"/>
</dbReference>
<evidence type="ECO:0000256" key="2">
    <source>
        <dbReference type="ARBA" id="ARBA00022737"/>
    </source>
</evidence>
<dbReference type="InterPro" id="IPR056884">
    <property type="entry name" value="NPHP3-like_N"/>
</dbReference>
<dbReference type="InterPro" id="IPR027417">
    <property type="entry name" value="P-loop_NTPase"/>
</dbReference>
<dbReference type="Gene3D" id="3.40.50.300">
    <property type="entry name" value="P-loop containing nucleotide triphosphate hydrolases"/>
    <property type="match status" value="1"/>
</dbReference>
<accession>A0A3E2HFP6</accession>
<dbReference type="AlphaFoldDB" id="A0A3E2HFP6"/>
<keyword evidence="6" id="KW-1185">Reference proteome</keyword>
<gene>
    <name evidence="5" type="ORF">B7463_g4094</name>
</gene>
<dbReference type="InterPro" id="IPR010730">
    <property type="entry name" value="HET"/>
</dbReference>
<evidence type="ECO:0000259" key="4">
    <source>
        <dbReference type="PROSITE" id="PS50837"/>
    </source>
</evidence>
<dbReference type="InterPro" id="IPR001680">
    <property type="entry name" value="WD40_rpt"/>
</dbReference>
<dbReference type="PROSITE" id="PS50837">
    <property type="entry name" value="NACHT"/>
    <property type="match status" value="1"/>
</dbReference>
<dbReference type="EMBL" id="NCSJ02000058">
    <property type="protein sequence ID" value="RFU32244.1"/>
    <property type="molecule type" value="Genomic_DNA"/>
</dbReference>
<protein>
    <recommendedName>
        <fullName evidence="4">NACHT domain-containing protein</fullName>
    </recommendedName>
</protein>
<proteinExistence type="predicted"/>
<dbReference type="SMART" id="SM00320">
    <property type="entry name" value="WD40"/>
    <property type="match status" value="2"/>
</dbReference>
<dbReference type="SUPFAM" id="SSF50978">
    <property type="entry name" value="WD40 repeat-like"/>
    <property type="match status" value="1"/>
</dbReference>
<feature type="non-terminal residue" evidence="5">
    <location>
        <position position="945"/>
    </location>
</feature>
<dbReference type="Pfam" id="PF24883">
    <property type="entry name" value="NPHP3_N"/>
    <property type="match status" value="1"/>
</dbReference>
<dbReference type="InterPro" id="IPR007111">
    <property type="entry name" value="NACHT_NTPase"/>
</dbReference>
<evidence type="ECO:0000313" key="5">
    <source>
        <dbReference type="EMBL" id="RFU32244.1"/>
    </source>
</evidence>
<dbReference type="STRING" id="5539.A0A3E2HFP6"/>
<sequence length="945" mass="107566">MRLLQRNSTGWLSLTEDLNGDGIPEYAILSHTWGADIEEVTFEDIINGTGEDKPGYEKIQFCGEQAQRDGLQYFWVDTCCINKRNYAELSHSINSMFRWYCNATRCYVYLSDLSISTFDSNNEYNPQLWESDFRKCTWFTRGWTLQELLAPSSVDFFSCEFKRVGNKSSLEHQIHEITGIPKLALQGARLSQFSDKERFSWIQPRETKLEEDKAYSLFGIFDVHIPLRYGEGMTTAFKRLEEEIDKLNKCLQDLRLTDPRDDKKRIEDTKGGLLEGSYRWILENSDFQQWRNNQQSRLLWIKADPGKGKTMLLCGITNELERSMAKSVFLSYFFCQATDSRINSATAVLRGLIYLLVDQQPSFISHVRAKYDQAGKTLFEDMNAWVALSGIFTNILRDPSLDSTYLIVDALDECVADLPKLLDFMVQTSSVSPSIKWIVSSRNRTDIERGLRLDGLRTRLSLELKENAEQVSRAVDVYIDHCISELAKIQYEISLRDQVRDVLQRKSNGTFLWVALVVQELKKAESFEVLDVINEVPAGLEDLYRRMIDQIQQLDRRKPELCRAILSAATTAYRPLHLAELAVLSSLPFDISSSYKSIQTIVNMCGSFLTIRDNIVYTIHQSAQDFLSTDASIFPSGIKDVHYTIFWRSLQIMSRTLQRDIYSLGAPGFSIDQVKQPSPDPLAAARYSCLYWVDHLLNCDATEETRNDLKDGGLVDKFLCQSYLYWLEALSLIRGLSSGIIMIKNLENKLKTNKSPDLYAFIHDAKRFVLYNRSVIDHTPLQLYCSALVFAPEKSIIRKQFEKCIPAWIQTKPKVQADWSAVLQTLEGHSGSVRSVAFSPDGKQIVSGSVDTTVRLWDTTTGAVLQTLEGHSGRVRSVAFSPEGQAVNTLLVAKDWIAEGGTNILWLPPDYRSPTSTAVWNEILALGYLSGKVFILGFKEGLKLI</sequence>
<dbReference type="Pfam" id="PF22939">
    <property type="entry name" value="WHD_GPIID"/>
    <property type="match status" value="1"/>
</dbReference>
<evidence type="ECO:0000256" key="1">
    <source>
        <dbReference type="ARBA" id="ARBA00022574"/>
    </source>
</evidence>
<dbReference type="FunFam" id="3.40.50.300:FF:001638">
    <property type="entry name" value="NACHT and WD40 domain protein"/>
    <property type="match status" value="1"/>
</dbReference>
<name>A0A3E2HFP6_SCYLI</name>
<comment type="caution">
    <text evidence="5">The sequence shown here is derived from an EMBL/GenBank/DDBJ whole genome shotgun (WGS) entry which is preliminary data.</text>
</comment>
<dbReference type="Pfam" id="PF00400">
    <property type="entry name" value="WD40"/>
    <property type="match status" value="2"/>
</dbReference>
<feature type="repeat" description="WD" evidence="3">
    <location>
        <begin position="826"/>
        <end position="867"/>
    </location>
</feature>
<keyword evidence="1 3" id="KW-0853">WD repeat</keyword>
<dbReference type="InterPro" id="IPR015943">
    <property type="entry name" value="WD40/YVTN_repeat-like_dom_sf"/>
</dbReference>
<dbReference type="OMA" id="LEDHNDW"/>
<dbReference type="PROSITE" id="PS50082">
    <property type="entry name" value="WD_REPEATS_2"/>
    <property type="match status" value="1"/>
</dbReference>
<dbReference type="InterPro" id="IPR019775">
    <property type="entry name" value="WD40_repeat_CS"/>
</dbReference>
<feature type="domain" description="NACHT" evidence="4">
    <location>
        <begin position="297"/>
        <end position="468"/>
    </location>
</feature>
<dbReference type="PROSITE" id="PS50294">
    <property type="entry name" value="WD_REPEATS_REGION"/>
    <property type="match status" value="1"/>
</dbReference>
<dbReference type="Proteomes" id="UP000258309">
    <property type="component" value="Unassembled WGS sequence"/>
</dbReference>
<organism evidence="5 6">
    <name type="scientific">Scytalidium lignicola</name>
    <name type="common">Hyphomycete</name>
    <dbReference type="NCBI Taxonomy" id="5539"/>
    <lineage>
        <taxon>Eukaryota</taxon>
        <taxon>Fungi</taxon>
        <taxon>Dikarya</taxon>
        <taxon>Ascomycota</taxon>
        <taxon>Pezizomycotina</taxon>
        <taxon>Leotiomycetes</taxon>
        <taxon>Leotiomycetes incertae sedis</taxon>
        <taxon>Scytalidium</taxon>
    </lineage>
</organism>
<keyword evidence="2" id="KW-0677">Repeat</keyword>
<evidence type="ECO:0000256" key="3">
    <source>
        <dbReference type="PROSITE-ProRule" id="PRU00221"/>
    </source>
</evidence>
<dbReference type="Gene3D" id="2.130.10.10">
    <property type="entry name" value="YVTN repeat-like/Quinoprotein amine dehydrogenase"/>
    <property type="match status" value="1"/>
</dbReference>
<feature type="non-terminal residue" evidence="5">
    <location>
        <position position="1"/>
    </location>
</feature>
<dbReference type="PROSITE" id="PS00678">
    <property type="entry name" value="WD_REPEATS_1"/>
    <property type="match status" value="1"/>
</dbReference>
<dbReference type="PANTHER" id="PTHR10622:SF13">
    <property type="entry name" value="NACHT DOMAIN-CONTAINING PROTEIN"/>
    <property type="match status" value="1"/>
</dbReference>